<dbReference type="GO" id="GO:0016853">
    <property type="term" value="F:isomerase activity"/>
    <property type="evidence" value="ECO:0007669"/>
    <property type="project" value="UniProtKB-KW"/>
</dbReference>
<dbReference type="SUPFAM" id="SSF109854">
    <property type="entry name" value="DinB/YfiT-like putative metalloenzymes"/>
    <property type="match status" value="1"/>
</dbReference>
<evidence type="ECO:0000313" key="2">
    <source>
        <dbReference type="EMBL" id="XAN07934.1"/>
    </source>
</evidence>
<evidence type="ECO:0000313" key="3">
    <source>
        <dbReference type="Proteomes" id="UP001442841"/>
    </source>
</evidence>
<dbReference type="InterPro" id="IPR017517">
    <property type="entry name" value="Maleyloyr_isom"/>
</dbReference>
<keyword evidence="2" id="KW-0413">Isomerase</keyword>
<gene>
    <name evidence="2" type="ORF">AADG42_11655</name>
</gene>
<dbReference type="EMBL" id="CP154795">
    <property type="protein sequence ID" value="XAN07934.1"/>
    <property type="molecule type" value="Genomic_DNA"/>
</dbReference>
<organism evidence="2 3">
    <name type="scientific">Ammonicoccus fulvus</name>
    <dbReference type="NCBI Taxonomy" id="3138240"/>
    <lineage>
        <taxon>Bacteria</taxon>
        <taxon>Bacillati</taxon>
        <taxon>Actinomycetota</taxon>
        <taxon>Actinomycetes</taxon>
        <taxon>Propionibacteriales</taxon>
        <taxon>Propionibacteriaceae</taxon>
        <taxon>Ammonicoccus</taxon>
    </lineage>
</organism>
<protein>
    <submittedName>
        <fullName evidence="2">Maleylpyruvate isomerase family mycothiol-dependent enzyme</fullName>
    </submittedName>
</protein>
<accession>A0ABZ3FPG8</accession>
<reference evidence="2 3" key="1">
    <citation type="submission" date="2024-04" db="EMBL/GenBank/DDBJ databases">
        <title>Isolation of an actinomycete strain from pig manure.</title>
        <authorList>
            <person name="Gong T."/>
            <person name="Yu Z."/>
            <person name="An M."/>
            <person name="Wei C."/>
            <person name="Yang W."/>
            <person name="Liu L."/>
        </authorList>
    </citation>
    <scope>NUCLEOTIDE SEQUENCE [LARGE SCALE GENOMIC DNA]</scope>
    <source>
        <strain evidence="2 3">ZF39</strain>
    </source>
</reference>
<dbReference type="InterPro" id="IPR034660">
    <property type="entry name" value="DinB/YfiT-like"/>
</dbReference>
<feature type="domain" description="Mycothiol-dependent maleylpyruvate isomerase metal-binding" evidence="1">
    <location>
        <begin position="8"/>
        <end position="50"/>
    </location>
</feature>
<dbReference type="Proteomes" id="UP001442841">
    <property type="component" value="Chromosome"/>
</dbReference>
<dbReference type="RefSeq" id="WP_425309391.1">
    <property type="nucleotide sequence ID" value="NZ_CP154795.1"/>
</dbReference>
<keyword evidence="3" id="KW-1185">Reference proteome</keyword>
<evidence type="ECO:0000259" key="1">
    <source>
        <dbReference type="Pfam" id="PF11716"/>
    </source>
</evidence>
<dbReference type="InterPro" id="IPR024344">
    <property type="entry name" value="MDMPI_metal-binding"/>
</dbReference>
<sequence>MTRKLRDERYALFCETLSSVEPSAPTLCDGWTVHDLAAHVWLIKRDPAGWPGMALPFLAHVTDARLAAIKDRWSYAALIDRLREHGPGIAAMPGDGFEGHRHALGEYVIHTEDIRRPNDLPPLPDTPALRNALWRRVGVAARILRGRGRDGLILQRPQGGDVIVVRGRPGGSSVIGEPIEVLLWVYGRESAAAVEIRSLAA</sequence>
<name>A0ABZ3FPG8_9ACTN</name>
<dbReference type="NCBIfam" id="TIGR03083">
    <property type="entry name" value="maleylpyruvate isomerase family mycothiol-dependent enzyme"/>
    <property type="match status" value="1"/>
</dbReference>
<dbReference type="Pfam" id="PF11716">
    <property type="entry name" value="MDMPI_N"/>
    <property type="match status" value="1"/>
</dbReference>
<proteinExistence type="predicted"/>